<dbReference type="InterPro" id="IPR011009">
    <property type="entry name" value="Kinase-like_dom_sf"/>
</dbReference>
<feature type="compositionally biased region" description="Pro residues" evidence="1">
    <location>
        <begin position="172"/>
        <end position="195"/>
    </location>
</feature>
<dbReference type="InterPro" id="IPR029016">
    <property type="entry name" value="GAF-like_dom_sf"/>
</dbReference>
<sequence length="471" mass="50504">MIDVLGTEAAVRDPARLRAVAATGLPAAPHPWFDRLVARAGQAVGVPVVLLVLIERYREILPGAVGLPELLQQRRETPLARSICQYVIGARARLAITDVRRDPVLHSNDGVRDLAAAGYAGIPVHGRDGHVVGALGAIDVRPRAWSIDELNLLDGFAARCGRRLQLMSASAPPDPPPPAPSPVADPSPAADPSPVPGRTLWTPRLPPGLVLDPHPRPGGPDIALAGRWHGEPVTVVIRAADDPAAVRRFHRRVAVAQAFRRDPPLVSADEYRWHDERTLVLARAAGEPLRPDPDPAQWSAVIRLAALLSTWRPDPSDAAAWTVDYPAWIARHERTGQLTADDARRLRILLRRCAGDRAFAHGNLTPGSVVRLPSGRLALTGFAAAGMYLAGFDLATLALVAPDAPSRRDIDDRVADADIAEPFTVNLMLHAAETGATPPGTTTPARLAQRHAAIRAARRHAHLMMGRLGIA</sequence>
<dbReference type="RefSeq" id="WP_344616379.1">
    <property type="nucleotide sequence ID" value="NZ_BAAARV010000063.1"/>
</dbReference>
<feature type="region of interest" description="Disordered" evidence="1">
    <location>
        <begin position="167"/>
        <end position="218"/>
    </location>
</feature>
<dbReference type="Pfam" id="PF01590">
    <property type="entry name" value="GAF"/>
    <property type="match status" value="1"/>
</dbReference>
<organism evidence="3 4">
    <name type="scientific">Dactylosporangium salmoneum</name>
    <dbReference type="NCBI Taxonomy" id="53361"/>
    <lineage>
        <taxon>Bacteria</taxon>
        <taxon>Bacillati</taxon>
        <taxon>Actinomycetota</taxon>
        <taxon>Actinomycetes</taxon>
        <taxon>Micromonosporales</taxon>
        <taxon>Micromonosporaceae</taxon>
        <taxon>Dactylosporangium</taxon>
    </lineage>
</organism>
<protein>
    <recommendedName>
        <fullName evidence="2">GAF domain-containing protein</fullName>
    </recommendedName>
</protein>
<dbReference type="EMBL" id="BAAARV010000063">
    <property type="protein sequence ID" value="GAA2366088.1"/>
    <property type="molecule type" value="Genomic_DNA"/>
</dbReference>
<dbReference type="InterPro" id="IPR003018">
    <property type="entry name" value="GAF"/>
</dbReference>
<dbReference type="SMART" id="SM00065">
    <property type="entry name" value="GAF"/>
    <property type="match status" value="1"/>
</dbReference>
<reference evidence="3 4" key="1">
    <citation type="journal article" date="2019" name="Int. J. Syst. Evol. Microbiol.">
        <title>The Global Catalogue of Microorganisms (GCM) 10K type strain sequencing project: providing services to taxonomists for standard genome sequencing and annotation.</title>
        <authorList>
            <consortium name="The Broad Institute Genomics Platform"/>
            <consortium name="The Broad Institute Genome Sequencing Center for Infectious Disease"/>
            <person name="Wu L."/>
            <person name="Ma J."/>
        </authorList>
    </citation>
    <scope>NUCLEOTIDE SEQUENCE [LARGE SCALE GENOMIC DNA]</scope>
    <source>
        <strain evidence="3 4">JCM 3272</strain>
    </source>
</reference>
<keyword evidence="4" id="KW-1185">Reference proteome</keyword>
<name>A0ABN3H159_9ACTN</name>
<dbReference type="SUPFAM" id="SSF55781">
    <property type="entry name" value="GAF domain-like"/>
    <property type="match status" value="1"/>
</dbReference>
<evidence type="ECO:0000313" key="4">
    <source>
        <dbReference type="Proteomes" id="UP001501444"/>
    </source>
</evidence>
<gene>
    <name evidence="3" type="ORF">GCM10010170_064910</name>
</gene>
<comment type="caution">
    <text evidence="3">The sequence shown here is derived from an EMBL/GenBank/DDBJ whole genome shotgun (WGS) entry which is preliminary data.</text>
</comment>
<dbReference type="PANTHER" id="PTHR43102:SF2">
    <property type="entry name" value="GAF DOMAIN-CONTAINING PROTEIN"/>
    <property type="match status" value="1"/>
</dbReference>
<feature type="domain" description="GAF" evidence="2">
    <location>
        <begin position="28"/>
        <end position="174"/>
    </location>
</feature>
<evidence type="ECO:0000313" key="3">
    <source>
        <dbReference type="EMBL" id="GAA2366088.1"/>
    </source>
</evidence>
<proteinExistence type="predicted"/>
<dbReference type="PANTHER" id="PTHR43102">
    <property type="entry name" value="SLR1143 PROTEIN"/>
    <property type="match status" value="1"/>
</dbReference>
<accession>A0ABN3H159</accession>
<dbReference type="Gene3D" id="3.30.450.40">
    <property type="match status" value="1"/>
</dbReference>
<evidence type="ECO:0000256" key="1">
    <source>
        <dbReference type="SAM" id="MobiDB-lite"/>
    </source>
</evidence>
<dbReference type="Proteomes" id="UP001501444">
    <property type="component" value="Unassembled WGS sequence"/>
</dbReference>
<dbReference type="SUPFAM" id="SSF56112">
    <property type="entry name" value="Protein kinase-like (PK-like)"/>
    <property type="match status" value="1"/>
</dbReference>
<evidence type="ECO:0000259" key="2">
    <source>
        <dbReference type="SMART" id="SM00065"/>
    </source>
</evidence>